<gene>
    <name evidence="3" type="ORF">BS47DRAFT_1396718</name>
</gene>
<accession>A0A9P6AQG7</accession>
<evidence type="ECO:0000256" key="1">
    <source>
        <dbReference type="SAM" id="MobiDB-lite"/>
    </source>
</evidence>
<dbReference type="AlphaFoldDB" id="A0A9P6AQG7"/>
<name>A0A9P6AQG7_9AGAM</name>
<evidence type="ECO:0000313" key="4">
    <source>
        <dbReference type="Proteomes" id="UP000886523"/>
    </source>
</evidence>
<evidence type="ECO:0000256" key="2">
    <source>
        <dbReference type="SAM" id="SignalP"/>
    </source>
</evidence>
<organism evidence="3 4">
    <name type="scientific">Hydnum rufescens UP504</name>
    <dbReference type="NCBI Taxonomy" id="1448309"/>
    <lineage>
        <taxon>Eukaryota</taxon>
        <taxon>Fungi</taxon>
        <taxon>Dikarya</taxon>
        <taxon>Basidiomycota</taxon>
        <taxon>Agaricomycotina</taxon>
        <taxon>Agaricomycetes</taxon>
        <taxon>Cantharellales</taxon>
        <taxon>Hydnaceae</taxon>
        <taxon>Hydnum</taxon>
    </lineage>
</organism>
<sequence>MLIVLYCFIVYVLRWISAPTNPHALNRNTPWTHQRVPNHKDICRLYLLLREHLPSRARIYDDDNHRPTNYKLGRCAKFVIKTSSVHDQKPPQQGQRGKQKQCQPSIAHAAPR</sequence>
<feature type="signal peptide" evidence="2">
    <location>
        <begin position="1"/>
        <end position="18"/>
    </location>
</feature>
<dbReference type="Proteomes" id="UP000886523">
    <property type="component" value="Unassembled WGS sequence"/>
</dbReference>
<feature type="chain" id="PRO_5040466884" description="Secreted protein" evidence="2">
    <location>
        <begin position="19"/>
        <end position="112"/>
    </location>
</feature>
<comment type="caution">
    <text evidence="3">The sequence shown here is derived from an EMBL/GenBank/DDBJ whole genome shotgun (WGS) entry which is preliminary data.</text>
</comment>
<feature type="compositionally biased region" description="Low complexity" evidence="1">
    <location>
        <begin position="90"/>
        <end position="104"/>
    </location>
</feature>
<proteinExistence type="predicted"/>
<dbReference type="EMBL" id="MU129032">
    <property type="protein sequence ID" value="KAF9509580.1"/>
    <property type="molecule type" value="Genomic_DNA"/>
</dbReference>
<evidence type="ECO:0008006" key="5">
    <source>
        <dbReference type="Google" id="ProtNLM"/>
    </source>
</evidence>
<evidence type="ECO:0000313" key="3">
    <source>
        <dbReference type="EMBL" id="KAF9509580.1"/>
    </source>
</evidence>
<reference evidence="3" key="1">
    <citation type="journal article" date="2020" name="Nat. Commun.">
        <title>Large-scale genome sequencing of mycorrhizal fungi provides insights into the early evolution of symbiotic traits.</title>
        <authorList>
            <person name="Miyauchi S."/>
            <person name="Kiss E."/>
            <person name="Kuo A."/>
            <person name="Drula E."/>
            <person name="Kohler A."/>
            <person name="Sanchez-Garcia M."/>
            <person name="Morin E."/>
            <person name="Andreopoulos B."/>
            <person name="Barry K.W."/>
            <person name="Bonito G."/>
            <person name="Buee M."/>
            <person name="Carver A."/>
            <person name="Chen C."/>
            <person name="Cichocki N."/>
            <person name="Clum A."/>
            <person name="Culley D."/>
            <person name="Crous P.W."/>
            <person name="Fauchery L."/>
            <person name="Girlanda M."/>
            <person name="Hayes R.D."/>
            <person name="Keri Z."/>
            <person name="LaButti K."/>
            <person name="Lipzen A."/>
            <person name="Lombard V."/>
            <person name="Magnuson J."/>
            <person name="Maillard F."/>
            <person name="Murat C."/>
            <person name="Nolan M."/>
            <person name="Ohm R.A."/>
            <person name="Pangilinan J."/>
            <person name="Pereira M.F."/>
            <person name="Perotto S."/>
            <person name="Peter M."/>
            <person name="Pfister S."/>
            <person name="Riley R."/>
            <person name="Sitrit Y."/>
            <person name="Stielow J.B."/>
            <person name="Szollosi G."/>
            <person name="Zifcakova L."/>
            <person name="Stursova M."/>
            <person name="Spatafora J.W."/>
            <person name="Tedersoo L."/>
            <person name="Vaario L.M."/>
            <person name="Yamada A."/>
            <person name="Yan M."/>
            <person name="Wang P."/>
            <person name="Xu J."/>
            <person name="Bruns T."/>
            <person name="Baldrian P."/>
            <person name="Vilgalys R."/>
            <person name="Dunand C."/>
            <person name="Henrissat B."/>
            <person name="Grigoriev I.V."/>
            <person name="Hibbett D."/>
            <person name="Nagy L.G."/>
            <person name="Martin F.M."/>
        </authorList>
    </citation>
    <scope>NUCLEOTIDE SEQUENCE</scope>
    <source>
        <strain evidence="3">UP504</strain>
    </source>
</reference>
<feature type="region of interest" description="Disordered" evidence="1">
    <location>
        <begin position="84"/>
        <end position="112"/>
    </location>
</feature>
<keyword evidence="4" id="KW-1185">Reference proteome</keyword>
<protein>
    <recommendedName>
        <fullName evidence="5">Secreted protein</fullName>
    </recommendedName>
</protein>
<keyword evidence="2" id="KW-0732">Signal</keyword>